<reference evidence="1" key="1">
    <citation type="journal article" date="2015" name="Nature">
        <title>Complex archaea that bridge the gap between prokaryotes and eukaryotes.</title>
        <authorList>
            <person name="Spang A."/>
            <person name="Saw J.H."/>
            <person name="Jorgensen S.L."/>
            <person name="Zaremba-Niedzwiedzka K."/>
            <person name="Martijn J."/>
            <person name="Lind A.E."/>
            <person name="van Eijk R."/>
            <person name="Schleper C."/>
            <person name="Guy L."/>
            <person name="Ettema T.J."/>
        </authorList>
    </citation>
    <scope>NUCLEOTIDE SEQUENCE</scope>
</reference>
<name>A0A0F9HQ01_9ZZZZ</name>
<sequence length="62" mass="7266">MTLSDSKWYCHFCGEERPGEFISVKTRPLIVNGTPVGQENQRFCNDRQKCRVGAMMWWAEIK</sequence>
<organism evidence="1">
    <name type="scientific">marine sediment metagenome</name>
    <dbReference type="NCBI Taxonomy" id="412755"/>
    <lineage>
        <taxon>unclassified sequences</taxon>
        <taxon>metagenomes</taxon>
        <taxon>ecological metagenomes</taxon>
    </lineage>
</organism>
<dbReference type="EMBL" id="LAZR01014460">
    <property type="protein sequence ID" value="KKM17401.1"/>
    <property type="molecule type" value="Genomic_DNA"/>
</dbReference>
<dbReference type="AlphaFoldDB" id="A0A0F9HQ01"/>
<protein>
    <submittedName>
        <fullName evidence="1">Uncharacterized protein</fullName>
    </submittedName>
</protein>
<accession>A0A0F9HQ01</accession>
<comment type="caution">
    <text evidence="1">The sequence shown here is derived from an EMBL/GenBank/DDBJ whole genome shotgun (WGS) entry which is preliminary data.</text>
</comment>
<proteinExistence type="predicted"/>
<gene>
    <name evidence="1" type="ORF">LCGC14_1676170</name>
</gene>
<evidence type="ECO:0000313" key="1">
    <source>
        <dbReference type="EMBL" id="KKM17401.1"/>
    </source>
</evidence>